<reference evidence="12 13" key="1">
    <citation type="submission" date="2016-03" db="EMBL/GenBank/DDBJ databases">
        <title>Comparative genomics of the ectomycorrhizal sister species Rhizopogon vinicolor and Rhizopogon vesiculosus (Basidiomycota: Boletales) reveals a divergence of the mating type B locus.</title>
        <authorList>
            <person name="Mujic A.B."/>
            <person name="Kuo A."/>
            <person name="Tritt A."/>
            <person name="Lipzen A."/>
            <person name="Chen C."/>
            <person name="Johnson J."/>
            <person name="Sharma A."/>
            <person name="Barry K."/>
            <person name="Grigoriev I.V."/>
            <person name="Spatafora J.W."/>
        </authorList>
    </citation>
    <scope>NUCLEOTIDE SEQUENCE [LARGE SCALE GENOMIC DNA]</scope>
    <source>
        <strain evidence="12 13">AM-OR11-056</strain>
    </source>
</reference>
<dbReference type="GO" id="GO:0003697">
    <property type="term" value="F:single-stranded DNA binding"/>
    <property type="evidence" value="ECO:0007669"/>
    <property type="project" value="TreeGrafter"/>
</dbReference>
<feature type="compositionally biased region" description="Low complexity" evidence="11">
    <location>
        <begin position="1041"/>
        <end position="1066"/>
    </location>
</feature>
<dbReference type="GO" id="GO:0004518">
    <property type="term" value="F:nuclease activity"/>
    <property type="evidence" value="ECO:0007669"/>
    <property type="project" value="UniProtKB-KW"/>
</dbReference>
<name>A0A1J8QPD1_9AGAM</name>
<accession>A0A1J8QPD1</accession>
<comment type="subcellular location">
    <subcellularLocation>
        <location evidence="3">Nucleus</location>
    </subcellularLocation>
</comment>
<protein>
    <recommendedName>
        <fullName evidence="14">Endonuclease/exonuclease/phosphatase domain-containing protein</fullName>
    </recommendedName>
</protein>
<proteinExistence type="predicted"/>
<dbReference type="GO" id="GO:0005737">
    <property type="term" value="C:cytoplasm"/>
    <property type="evidence" value="ECO:0007669"/>
    <property type="project" value="TreeGrafter"/>
</dbReference>
<evidence type="ECO:0000256" key="10">
    <source>
        <dbReference type="ARBA" id="ARBA00023242"/>
    </source>
</evidence>
<dbReference type="Proteomes" id="UP000183567">
    <property type="component" value="Unassembled WGS sequence"/>
</dbReference>
<evidence type="ECO:0000256" key="2">
    <source>
        <dbReference type="ARBA" id="ARBA00001946"/>
    </source>
</evidence>
<evidence type="ECO:0008006" key="14">
    <source>
        <dbReference type="Google" id="ProtNLM"/>
    </source>
</evidence>
<dbReference type="InterPro" id="IPR051547">
    <property type="entry name" value="TDP2-like"/>
</dbReference>
<evidence type="ECO:0000256" key="3">
    <source>
        <dbReference type="ARBA" id="ARBA00004123"/>
    </source>
</evidence>
<feature type="region of interest" description="Disordered" evidence="11">
    <location>
        <begin position="919"/>
        <end position="1076"/>
    </location>
</feature>
<feature type="region of interest" description="Disordered" evidence="11">
    <location>
        <begin position="507"/>
        <end position="536"/>
    </location>
</feature>
<dbReference type="InterPro" id="IPR036691">
    <property type="entry name" value="Endo/exonu/phosph_ase_sf"/>
</dbReference>
<gene>
    <name evidence="12" type="ORF">AZE42_03969</name>
</gene>
<evidence type="ECO:0000256" key="6">
    <source>
        <dbReference type="ARBA" id="ARBA00022763"/>
    </source>
</evidence>
<keyword evidence="4" id="KW-0540">Nuclease</keyword>
<evidence type="ECO:0000256" key="11">
    <source>
        <dbReference type="SAM" id="MobiDB-lite"/>
    </source>
</evidence>
<organism evidence="12 13">
    <name type="scientific">Rhizopogon vesiculosus</name>
    <dbReference type="NCBI Taxonomy" id="180088"/>
    <lineage>
        <taxon>Eukaryota</taxon>
        <taxon>Fungi</taxon>
        <taxon>Dikarya</taxon>
        <taxon>Basidiomycota</taxon>
        <taxon>Agaricomycotina</taxon>
        <taxon>Agaricomycetes</taxon>
        <taxon>Agaricomycetidae</taxon>
        <taxon>Boletales</taxon>
        <taxon>Suillineae</taxon>
        <taxon>Rhizopogonaceae</taxon>
        <taxon>Rhizopogon</taxon>
    </lineage>
</organism>
<keyword evidence="13" id="KW-1185">Reference proteome</keyword>
<evidence type="ECO:0000313" key="12">
    <source>
        <dbReference type="EMBL" id="OJA13612.1"/>
    </source>
</evidence>
<comment type="cofactor">
    <cofactor evidence="1">
        <name>Mn(2+)</name>
        <dbReference type="ChEBI" id="CHEBI:29035"/>
    </cofactor>
</comment>
<feature type="compositionally biased region" description="Polar residues" evidence="11">
    <location>
        <begin position="1138"/>
        <end position="1153"/>
    </location>
</feature>
<evidence type="ECO:0000256" key="9">
    <source>
        <dbReference type="ARBA" id="ARBA00023204"/>
    </source>
</evidence>
<comment type="caution">
    <text evidence="12">The sequence shown here is derived from an EMBL/GenBank/DDBJ whole genome shotgun (WGS) entry which is preliminary data.</text>
</comment>
<dbReference type="AlphaFoldDB" id="A0A1J8QPD1"/>
<keyword evidence="7" id="KW-0378">Hydrolase</keyword>
<evidence type="ECO:0000313" key="13">
    <source>
        <dbReference type="Proteomes" id="UP000183567"/>
    </source>
</evidence>
<dbReference type="GO" id="GO:0006302">
    <property type="term" value="P:double-strand break repair"/>
    <property type="evidence" value="ECO:0007669"/>
    <property type="project" value="TreeGrafter"/>
</dbReference>
<dbReference type="GO" id="GO:0005634">
    <property type="term" value="C:nucleus"/>
    <property type="evidence" value="ECO:0007669"/>
    <property type="project" value="UniProtKB-SubCell"/>
</dbReference>
<dbReference type="GO" id="GO:0046872">
    <property type="term" value="F:metal ion binding"/>
    <property type="evidence" value="ECO:0007669"/>
    <property type="project" value="UniProtKB-KW"/>
</dbReference>
<dbReference type="PANTHER" id="PTHR15822:SF4">
    <property type="entry name" value="TYROSYL-DNA PHOSPHODIESTERASE 2"/>
    <property type="match status" value="1"/>
</dbReference>
<keyword evidence="6" id="KW-0227">DNA damage</keyword>
<evidence type="ECO:0000256" key="4">
    <source>
        <dbReference type="ARBA" id="ARBA00022722"/>
    </source>
</evidence>
<dbReference type="STRING" id="180088.A0A1J8QPD1"/>
<dbReference type="OrthoDB" id="2450055at2759"/>
<feature type="region of interest" description="Disordered" evidence="11">
    <location>
        <begin position="1136"/>
        <end position="1177"/>
    </location>
</feature>
<evidence type="ECO:0000256" key="8">
    <source>
        <dbReference type="ARBA" id="ARBA00022842"/>
    </source>
</evidence>
<keyword evidence="5" id="KW-0479">Metal-binding</keyword>
<keyword evidence="8" id="KW-0460">Magnesium</keyword>
<feature type="compositionally biased region" description="Basic and acidic residues" evidence="11">
    <location>
        <begin position="969"/>
        <end position="1015"/>
    </location>
</feature>
<keyword evidence="9" id="KW-0234">DNA repair</keyword>
<feature type="compositionally biased region" description="Low complexity" evidence="11">
    <location>
        <begin position="827"/>
        <end position="837"/>
    </location>
</feature>
<dbReference type="GO" id="GO:0070260">
    <property type="term" value="F:5'-tyrosyl-DNA phosphodiesterase activity"/>
    <property type="evidence" value="ECO:0007669"/>
    <property type="project" value="TreeGrafter"/>
</dbReference>
<feature type="compositionally biased region" description="Polar residues" evidence="11">
    <location>
        <begin position="513"/>
        <end position="523"/>
    </location>
</feature>
<evidence type="ECO:0000256" key="7">
    <source>
        <dbReference type="ARBA" id="ARBA00022801"/>
    </source>
</evidence>
<feature type="compositionally biased region" description="Basic and acidic residues" evidence="11">
    <location>
        <begin position="840"/>
        <end position="850"/>
    </location>
</feature>
<dbReference type="Gene3D" id="3.60.10.10">
    <property type="entry name" value="Endonuclease/exonuclease/phosphatase"/>
    <property type="match status" value="1"/>
</dbReference>
<evidence type="ECO:0000256" key="1">
    <source>
        <dbReference type="ARBA" id="ARBA00001936"/>
    </source>
</evidence>
<feature type="region of interest" description="Disordered" evidence="11">
    <location>
        <begin position="796"/>
        <end position="863"/>
    </location>
</feature>
<dbReference type="PANTHER" id="PTHR15822">
    <property type="entry name" value="TRAF AND TNF RECEPTOR-ASSOCIATED PROTEIN"/>
    <property type="match status" value="1"/>
</dbReference>
<dbReference type="SUPFAM" id="SSF56219">
    <property type="entry name" value="DNase I-like"/>
    <property type="match status" value="1"/>
</dbReference>
<comment type="cofactor">
    <cofactor evidence="2">
        <name>Mg(2+)</name>
        <dbReference type="ChEBI" id="CHEBI:18420"/>
    </cofactor>
</comment>
<sequence>MTDLHLDIQPARYVPQSKQWLLSTPGDIAVPSFLHVISWNVDSMRPEATLRLHAALSYLQHTIFKCRTNRQSPVPSCILLQGVLASAFTAILGNKWVQNFFLVIPSTTDAWPDLAQYGNVTLVSRSLHITRSFSIHFSSSESHCHAIFVDLNLSGLVDTIPDPSSPQSLVTLRIANTHLEPLPGGAPTREKQLKLIADTLLQDGLFGGLVGGDFNAITPNDSAAVESVGLWDAWSGDDADETGFTWGYQPRSPIAPGRWDKLVYTPRPGFFMDAPKKLAIGKKYGKPTRRRWISDHYALSSRVQCVYFPSDASDHDPSEHEYIQQGLREQRNFDTCSLDHPIGSHSPPHSKYFVPIHPGSNFQSGRKPWKRWLSIKSSSLGVFTFHVPPPSRSMSSAGTSPQLAERQDIHKSCRTLETLVNMLNDYCEAAGAIVVLQKKLSKALKEAAALKTTSEIAANALSVSASIFDVLSDVDAKFAKIADKECSGVSSEVRKWFKKLAKEEKAHDERMNESNTRIKQAGQTYEKKVKKGARDASEEHGRYVNLLSVLGPEMSQEKYNHALLVTQQHTSTTYSVAACISRVADAEWVRTCESIRRFSPSIGPLGEWRALCEGAWTGPLPDDLPDVSLPHAQAPSPNRSVTEWGQTILSGKQPYPGSLPFPSQAIPVDLERPHPAFSSNEQNQGSINSITTLSAFPFPPTHFPVPLAINEAELQRQRMQMQSLQVPHPSQTAQQTYMLSESPTPVESALFDTQTLIDSFRSPTVTQGQMMPSSSQYTYAGDHPEERILQEKAGLGLSTGGENTIPEQSHAEAKPRRPSLITRATSSEKSQSSKPLSVKQPERSPPEREFGASSDTRSAFKSRSIDVAKMSLERSESSVSNGSIVAVMRSRYSRTIEPSSQAPKDVPRLPMSVSDLASRYQPIDEPMTPRRSNGSPTGDGHIANQNFPAGQPTRDGSIDEEEIRRRRQRMEELAELELREKEYELRQRERELNQKTRDFERNRMQFQDARGDLSDMPKGPRSTPGPFQHKRGSQSTSHLVPPSTSTATPPQPRGRGSQSPSRSQPSSPLPAKGHAPFCGCDSCSITKYKALDVTPSPYDLRPPEPPILLRPEKPKGWIRRLSMPAVGAAFSMDAKKNASATSLVQKSGLSSPAENGRRRKGSHEQGISNRSVGMVRR</sequence>
<evidence type="ECO:0000256" key="5">
    <source>
        <dbReference type="ARBA" id="ARBA00022723"/>
    </source>
</evidence>
<keyword evidence="10" id="KW-0539">Nucleus</keyword>
<dbReference type="EMBL" id="LVVM01004089">
    <property type="protein sequence ID" value="OJA13612.1"/>
    <property type="molecule type" value="Genomic_DNA"/>
</dbReference>